<dbReference type="InterPro" id="IPR050177">
    <property type="entry name" value="Lipid_A_modif_metabolic_enz"/>
</dbReference>
<name>A0ABV6LMJ8_9BACI</name>
<dbReference type="EMBL" id="JBHLTP010000005">
    <property type="protein sequence ID" value="MFC0523640.1"/>
    <property type="molecule type" value="Genomic_DNA"/>
</dbReference>
<dbReference type="PANTHER" id="PTHR43245">
    <property type="entry name" value="BIFUNCTIONAL POLYMYXIN RESISTANCE PROTEIN ARNA"/>
    <property type="match status" value="1"/>
</dbReference>
<keyword evidence="3" id="KW-1185">Reference proteome</keyword>
<accession>A0ABV6LMJ8</accession>
<dbReference type="Pfam" id="PF07993">
    <property type="entry name" value="NAD_binding_4"/>
    <property type="match status" value="1"/>
</dbReference>
<dbReference type="InterPro" id="IPR036291">
    <property type="entry name" value="NAD(P)-bd_dom_sf"/>
</dbReference>
<evidence type="ECO:0000259" key="1">
    <source>
        <dbReference type="Pfam" id="PF07993"/>
    </source>
</evidence>
<dbReference type="Proteomes" id="UP001589836">
    <property type="component" value="Unassembled WGS sequence"/>
</dbReference>
<reference evidence="2 3" key="1">
    <citation type="submission" date="2024-09" db="EMBL/GenBank/DDBJ databases">
        <authorList>
            <person name="Sun Q."/>
            <person name="Mori K."/>
        </authorList>
    </citation>
    <scope>NUCLEOTIDE SEQUENCE [LARGE SCALE GENOMIC DNA]</scope>
    <source>
        <strain evidence="2 3">NCAIM B.02529</strain>
    </source>
</reference>
<dbReference type="RefSeq" id="WP_377346708.1">
    <property type="nucleotide sequence ID" value="NZ_JBHLTP010000005.1"/>
</dbReference>
<organism evidence="2 3">
    <name type="scientific">Pontibacillus salicampi</name>
    <dbReference type="NCBI Taxonomy" id="1449801"/>
    <lineage>
        <taxon>Bacteria</taxon>
        <taxon>Bacillati</taxon>
        <taxon>Bacillota</taxon>
        <taxon>Bacilli</taxon>
        <taxon>Bacillales</taxon>
        <taxon>Bacillaceae</taxon>
        <taxon>Pontibacillus</taxon>
    </lineage>
</organism>
<feature type="domain" description="Thioester reductase (TE)" evidence="1">
    <location>
        <begin position="5"/>
        <end position="240"/>
    </location>
</feature>
<dbReference type="InterPro" id="IPR013120">
    <property type="entry name" value="FAR_NAD-bd"/>
</dbReference>
<dbReference type="Gene3D" id="3.40.50.720">
    <property type="entry name" value="NAD(P)-binding Rossmann-like Domain"/>
    <property type="match status" value="1"/>
</dbReference>
<evidence type="ECO:0000313" key="3">
    <source>
        <dbReference type="Proteomes" id="UP001589836"/>
    </source>
</evidence>
<comment type="caution">
    <text evidence="2">The sequence shown here is derived from an EMBL/GenBank/DDBJ whole genome shotgun (WGS) entry which is preliminary data.</text>
</comment>
<protein>
    <submittedName>
        <fullName evidence="2">SDR family NAD(P)-dependent oxidoreductase</fullName>
    </submittedName>
</protein>
<evidence type="ECO:0000313" key="2">
    <source>
        <dbReference type="EMBL" id="MFC0523640.1"/>
    </source>
</evidence>
<sequence>MKILITGATGFLGKQLTLRLLDEGHTVYAIARNQRKADSLLHAVPEETRGNLFIVEGDLTEPLAGISEQNVKMLRNTIDTVYHSAAYLSFNSEEREKTFHINVNGTKNMLELTKAIEAPNFFYVSTAYTLGTKLHAKEELHPVDQSFVNAYEESKCHAEHLVMEYEDCFNVNIFRPSIIIGDSETGEADTSFALYGVIRGLEILKKRTDRKKELQERTFKFLCTEDTSQNFIPVDYVVTVLTTALHTKHAHTIYHITNPNPPTNRLLFEMVKEKLDFPNIEMVPSDYSGELTKEEQAFNAPMSVFRPYWSKKISFDDTNTQRLLEENGQAHLNMDMNMIERILYGNRNGKPKAR</sequence>
<dbReference type="SUPFAM" id="SSF51735">
    <property type="entry name" value="NAD(P)-binding Rossmann-fold domains"/>
    <property type="match status" value="1"/>
</dbReference>
<gene>
    <name evidence="2" type="ORF">ACFFGV_08580</name>
</gene>
<proteinExistence type="predicted"/>